<dbReference type="GO" id="GO:0051301">
    <property type="term" value="P:cell division"/>
    <property type="evidence" value="ECO:0007669"/>
    <property type="project" value="UniProtKB-KW"/>
</dbReference>
<dbReference type="Proteomes" id="UP000285405">
    <property type="component" value="Unassembled WGS sequence"/>
</dbReference>
<evidence type="ECO:0000259" key="7">
    <source>
        <dbReference type="Pfam" id="PF12862"/>
    </source>
</evidence>
<comment type="caution">
    <text evidence="8">The sequence shown here is derived from an EMBL/GenBank/DDBJ whole genome shotgun (WGS) entry which is preliminary data.</text>
</comment>
<dbReference type="PANTHER" id="PTHR12830">
    <property type="entry name" value="ANAPHASE-PROMOTING COMPLEX SUBUNIT 5"/>
    <property type="match status" value="1"/>
</dbReference>
<dbReference type="AlphaFoldDB" id="A0A420IWC3"/>
<dbReference type="GO" id="GO:0031145">
    <property type="term" value="P:anaphase-promoting complex-dependent catabolic process"/>
    <property type="evidence" value="ECO:0007669"/>
    <property type="project" value="TreeGrafter"/>
</dbReference>
<gene>
    <name evidence="8" type="ORF">GcC1_052035</name>
</gene>
<proteinExistence type="inferred from homology"/>
<evidence type="ECO:0000256" key="5">
    <source>
        <dbReference type="ARBA" id="ARBA00022786"/>
    </source>
</evidence>
<evidence type="ECO:0000256" key="4">
    <source>
        <dbReference type="ARBA" id="ARBA00022776"/>
    </source>
</evidence>
<accession>A0A420IWC3</accession>
<keyword evidence="5" id="KW-0833">Ubl conjugation pathway</keyword>
<evidence type="ECO:0000256" key="1">
    <source>
        <dbReference type="ARBA" id="ARBA00007450"/>
    </source>
</evidence>
<evidence type="ECO:0000256" key="6">
    <source>
        <dbReference type="ARBA" id="ARBA00023306"/>
    </source>
</evidence>
<comment type="similarity">
    <text evidence="1">Belongs to the APC5 family.</text>
</comment>
<organism evidence="8 9">
    <name type="scientific">Golovinomyces cichoracearum</name>
    <dbReference type="NCBI Taxonomy" id="62708"/>
    <lineage>
        <taxon>Eukaryota</taxon>
        <taxon>Fungi</taxon>
        <taxon>Dikarya</taxon>
        <taxon>Ascomycota</taxon>
        <taxon>Pezizomycotina</taxon>
        <taxon>Leotiomycetes</taxon>
        <taxon>Erysiphales</taxon>
        <taxon>Erysiphaceae</taxon>
        <taxon>Golovinomyces</taxon>
    </lineage>
</organism>
<protein>
    <recommendedName>
        <fullName evidence="2">Anaphase-promoting complex subunit 5</fullName>
    </recommendedName>
</protein>
<keyword evidence="3" id="KW-0132">Cell division</keyword>
<sequence length="777" mass="89098">MIRYLTPPKIGLLVLIELYTDSVVLNSSTIPIICFALNQLLPQSPKTYLPESSSSRECFPRSLPFILDLQSFELLLKPHSAPSSLLNANLWDWFLKKLWDINSLDALHVFFMRRKNLLARSCEEIKKDNEIGIPSPSEDMILLSRTSPFGSFIRKSYVEFERLEFKDSVALWTAFVNWRLDSKSHWARKNVEFSKLKGDMALDFTESSSGVFSAEVPGHIMYGSRDPSNSINGDISTGNLKKLLEFQVEKMQKLGNRIPREIMTKFKCILDSSILIPSLSHYLIFLESWRSGDYSTSFESLHRYFDYTMQNRDRLFYQYALMNLAVLQADFYCFDEAATAMLETVSIARENKDLACLNFALNWLYHFGKIHPEIMAATGSTNMLCAEREGLSYLRIKAKETEMWTLWSSSLLNEGKLGMANGESLTTVFENITKSSKLIIEKNMKEMTGPQTAILSSLWARLGIYQLFKQYCDVFLSFHADFAVFEDTLRTTNRIAFSLADKGQYEEAFNMLEGLESNSLRSWKANQYWLKCNGIIRLKRALHCSNLDYAAQLFDQLLYSNDEEKDADLFFEISILYVDYLIRRTDFSQALIKTESLLSSIRENGDDLNQRLKILILKAGLYDRAGRPQKGFSIAFRAASNAWQARLMPVLWASLGTISNILTSLTEYHASIQILTAIIPRALEFGDCTLSAQLYSFLGDAFMGFAGQAEERSFRRMERLSRCFFYTKRGLKEFIALEDIAGQCEMTSKMAIISRMKGDSFNADKYTKAYLHLKKKL</sequence>
<evidence type="ECO:0000313" key="8">
    <source>
        <dbReference type="EMBL" id="RKF78851.1"/>
    </source>
</evidence>
<name>A0A420IWC3_9PEZI</name>
<dbReference type="Pfam" id="PF12862">
    <property type="entry name" value="ANAPC5"/>
    <property type="match status" value="1"/>
</dbReference>
<dbReference type="GO" id="GO:0070979">
    <property type="term" value="P:protein K11-linked ubiquitination"/>
    <property type="evidence" value="ECO:0007669"/>
    <property type="project" value="TreeGrafter"/>
</dbReference>
<dbReference type="EMBL" id="MCBR01005207">
    <property type="protein sequence ID" value="RKF78851.1"/>
    <property type="molecule type" value="Genomic_DNA"/>
</dbReference>
<keyword evidence="4" id="KW-0498">Mitosis</keyword>
<evidence type="ECO:0000256" key="2">
    <source>
        <dbReference type="ARBA" id="ARBA00016066"/>
    </source>
</evidence>
<evidence type="ECO:0000256" key="3">
    <source>
        <dbReference type="ARBA" id="ARBA00022618"/>
    </source>
</evidence>
<dbReference type="PANTHER" id="PTHR12830:SF9">
    <property type="entry name" value="ANAPHASE-PROMOTING COMPLEX SUBUNIT 5"/>
    <property type="match status" value="1"/>
</dbReference>
<dbReference type="InterPro" id="IPR026000">
    <property type="entry name" value="Apc5_dom"/>
</dbReference>
<keyword evidence="6" id="KW-0131">Cell cycle</keyword>
<dbReference type="OrthoDB" id="2504561at2759"/>
<dbReference type="GO" id="GO:0045842">
    <property type="term" value="P:positive regulation of mitotic metaphase/anaphase transition"/>
    <property type="evidence" value="ECO:0007669"/>
    <property type="project" value="TreeGrafter"/>
</dbReference>
<feature type="domain" description="Anaphase-promoting complex subunit 5" evidence="7">
    <location>
        <begin position="281"/>
        <end position="369"/>
    </location>
</feature>
<dbReference type="GO" id="GO:0005680">
    <property type="term" value="C:anaphase-promoting complex"/>
    <property type="evidence" value="ECO:0007669"/>
    <property type="project" value="InterPro"/>
</dbReference>
<dbReference type="InterPro" id="IPR037679">
    <property type="entry name" value="Apc5"/>
</dbReference>
<reference evidence="8 9" key="1">
    <citation type="journal article" date="2018" name="BMC Genomics">
        <title>Comparative genome analyses reveal sequence features reflecting distinct modes of host-adaptation between dicot and monocot powdery mildew.</title>
        <authorList>
            <person name="Wu Y."/>
            <person name="Ma X."/>
            <person name="Pan Z."/>
            <person name="Kale S.D."/>
            <person name="Song Y."/>
            <person name="King H."/>
            <person name="Zhang Q."/>
            <person name="Presley C."/>
            <person name="Deng X."/>
            <person name="Wei C.I."/>
            <person name="Xiao S."/>
        </authorList>
    </citation>
    <scope>NUCLEOTIDE SEQUENCE [LARGE SCALE GENOMIC DNA]</scope>
    <source>
        <strain evidence="8">UCSC1</strain>
    </source>
</reference>
<evidence type="ECO:0000313" key="9">
    <source>
        <dbReference type="Proteomes" id="UP000285405"/>
    </source>
</evidence>